<dbReference type="AlphaFoldDB" id="A2ENU8"/>
<name>A2ENU8_TRIV3</name>
<feature type="domain" description="Cyclic nucleotide-binding" evidence="2">
    <location>
        <begin position="84"/>
        <end position="188"/>
    </location>
</feature>
<accession>A2ENU8</accession>
<feature type="region of interest" description="Disordered" evidence="1">
    <location>
        <begin position="517"/>
        <end position="541"/>
    </location>
</feature>
<evidence type="ECO:0000259" key="2">
    <source>
        <dbReference type="PROSITE" id="PS50042"/>
    </source>
</evidence>
<dbReference type="InterPro" id="IPR014710">
    <property type="entry name" value="RmlC-like_jellyroll"/>
</dbReference>
<gene>
    <name evidence="3" type="ORF">TVAG_216140</name>
</gene>
<dbReference type="STRING" id="5722.A2ENU8"/>
<dbReference type="VEuPathDB" id="TrichDB:TVAG_216140"/>
<keyword evidence="4" id="KW-1185">Reference proteome</keyword>
<dbReference type="PROSITE" id="PS50042">
    <property type="entry name" value="CNMP_BINDING_3"/>
    <property type="match status" value="1"/>
</dbReference>
<dbReference type="PANTHER" id="PTHR23011:SF28">
    <property type="entry name" value="CYCLIC NUCLEOTIDE-BINDING DOMAIN CONTAINING PROTEIN"/>
    <property type="match status" value="1"/>
</dbReference>
<dbReference type="Gene3D" id="2.60.120.10">
    <property type="entry name" value="Jelly Rolls"/>
    <property type="match status" value="1"/>
</dbReference>
<dbReference type="EMBL" id="DS113443">
    <property type="protein sequence ID" value="EAY05638.1"/>
    <property type="molecule type" value="Genomic_DNA"/>
</dbReference>
<dbReference type="InterPro" id="IPR000595">
    <property type="entry name" value="cNMP-bd_dom"/>
</dbReference>
<dbReference type="SMR" id="A2ENU8"/>
<evidence type="ECO:0000313" key="3">
    <source>
        <dbReference type="EMBL" id="EAY05638.1"/>
    </source>
</evidence>
<reference evidence="3" key="1">
    <citation type="submission" date="2006-10" db="EMBL/GenBank/DDBJ databases">
        <authorList>
            <person name="Amadeo P."/>
            <person name="Zhao Q."/>
            <person name="Wortman J."/>
            <person name="Fraser-Liggett C."/>
            <person name="Carlton J."/>
        </authorList>
    </citation>
    <scope>NUCLEOTIDE SEQUENCE</scope>
    <source>
        <strain evidence="3">G3</strain>
    </source>
</reference>
<dbReference type="CDD" id="cd00038">
    <property type="entry name" value="CAP_ED"/>
    <property type="match status" value="1"/>
</dbReference>
<proteinExistence type="predicted"/>
<evidence type="ECO:0000256" key="1">
    <source>
        <dbReference type="SAM" id="MobiDB-lite"/>
    </source>
</evidence>
<dbReference type="Proteomes" id="UP000001542">
    <property type="component" value="Unassembled WGS sequence"/>
</dbReference>
<sequence length="541" mass="62237">MRTAELEITCRLRPKVLLVPRKKNVDHANEKTIDQMIAALKIPSPERTDQDVDTLLSTVGKWPCFTNAVHSEQMRREVCRQMVYDERPANTILFKQDDEPNGWFIVVTGECKVVKVITDDAFMADMPPIMVQKLKEAHGPDKFFRAVFTAGPKLEFGSVALINDCPRNATIYISQPSILIRVDNQIYRDTAKFFARTQLVKRANIISHIKEFSILHTVRDANGEEGDTFIRLAENTVDFNLPAGTILDKQHTAPITVPVKFDPNGKSENEIKTFWDNEKAKTQGFFVVAQGKLTVHRYVNFSEYKGNDSKDIKDDVLSVRLPHGQHLIQIAELGPKTMFPDPRLEDGWIKHQCTLKVSEPCLLHNLKLNDLTSAITQNNLEKIKERILDQPDDQQIIEMWIEKQRAAQWLAYKNQCVKEAKKVIALERQIMNGEYGMRKAGIPKSIKEHDPFPPLRKSSFSDLESLEREKIKRREKEKAFQTRKMDQMRKAIESRVAMETKRSEEIKKIREEKLSYVRKKSALEETRTSARSQGSPKKLVT</sequence>
<dbReference type="KEGG" id="tva:4763507"/>
<dbReference type="RefSeq" id="XP_001317861.1">
    <property type="nucleotide sequence ID" value="XM_001317826.1"/>
</dbReference>
<reference evidence="3" key="2">
    <citation type="journal article" date="2007" name="Science">
        <title>Draft genome sequence of the sexually transmitted pathogen Trichomonas vaginalis.</title>
        <authorList>
            <person name="Carlton J.M."/>
            <person name="Hirt R.P."/>
            <person name="Silva J.C."/>
            <person name="Delcher A.L."/>
            <person name="Schatz M."/>
            <person name="Zhao Q."/>
            <person name="Wortman J.R."/>
            <person name="Bidwell S.L."/>
            <person name="Alsmark U.C.M."/>
            <person name="Besteiro S."/>
            <person name="Sicheritz-Ponten T."/>
            <person name="Noel C.J."/>
            <person name="Dacks J.B."/>
            <person name="Foster P.G."/>
            <person name="Simillion C."/>
            <person name="Van de Peer Y."/>
            <person name="Miranda-Saavedra D."/>
            <person name="Barton G.J."/>
            <person name="Westrop G.D."/>
            <person name="Mueller S."/>
            <person name="Dessi D."/>
            <person name="Fiori P.L."/>
            <person name="Ren Q."/>
            <person name="Paulsen I."/>
            <person name="Zhang H."/>
            <person name="Bastida-Corcuera F.D."/>
            <person name="Simoes-Barbosa A."/>
            <person name="Brown M.T."/>
            <person name="Hayes R.D."/>
            <person name="Mukherjee M."/>
            <person name="Okumura C.Y."/>
            <person name="Schneider R."/>
            <person name="Smith A.J."/>
            <person name="Vanacova S."/>
            <person name="Villalvazo M."/>
            <person name="Haas B.J."/>
            <person name="Pertea M."/>
            <person name="Feldblyum T.V."/>
            <person name="Utterback T.R."/>
            <person name="Shu C.L."/>
            <person name="Osoegawa K."/>
            <person name="de Jong P.J."/>
            <person name="Hrdy I."/>
            <person name="Horvathova L."/>
            <person name="Zubacova Z."/>
            <person name="Dolezal P."/>
            <person name="Malik S.B."/>
            <person name="Logsdon J.M. Jr."/>
            <person name="Henze K."/>
            <person name="Gupta A."/>
            <person name="Wang C.C."/>
            <person name="Dunne R.L."/>
            <person name="Upcroft J.A."/>
            <person name="Upcroft P."/>
            <person name="White O."/>
            <person name="Salzberg S.L."/>
            <person name="Tang P."/>
            <person name="Chiu C.-H."/>
            <person name="Lee Y.-S."/>
            <person name="Embley T.M."/>
            <person name="Coombs G.H."/>
            <person name="Mottram J.C."/>
            <person name="Tachezy J."/>
            <person name="Fraser-Liggett C.M."/>
            <person name="Johnson P.J."/>
        </authorList>
    </citation>
    <scope>NUCLEOTIDE SEQUENCE [LARGE SCALE GENOMIC DNA]</scope>
    <source>
        <strain evidence="3">G3</strain>
    </source>
</reference>
<dbReference type="InParanoid" id="A2ENU8"/>
<dbReference type="OrthoDB" id="2021138at2759"/>
<dbReference type="InterPro" id="IPR018490">
    <property type="entry name" value="cNMP-bd_dom_sf"/>
</dbReference>
<dbReference type="SUPFAM" id="SSF51206">
    <property type="entry name" value="cAMP-binding domain-like"/>
    <property type="match status" value="1"/>
</dbReference>
<dbReference type="VEuPathDB" id="TrichDB:TVAGG3_0249250"/>
<protein>
    <submittedName>
        <fullName evidence="3">Cyclic nucleotide-binding domain containing protein</fullName>
    </submittedName>
</protein>
<evidence type="ECO:0000313" key="4">
    <source>
        <dbReference type="Proteomes" id="UP000001542"/>
    </source>
</evidence>
<dbReference type="PANTHER" id="PTHR23011">
    <property type="entry name" value="CYCLIC NUCLEOTIDE-BINDING DOMAIN CONTAINING PROTEIN"/>
    <property type="match status" value="1"/>
</dbReference>
<organism evidence="3 4">
    <name type="scientific">Trichomonas vaginalis (strain ATCC PRA-98 / G3)</name>
    <dbReference type="NCBI Taxonomy" id="412133"/>
    <lineage>
        <taxon>Eukaryota</taxon>
        <taxon>Metamonada</taxon>
        <taxon>Parabasalia</taxon>
        <taxon>Trichomonadida</taxon>
        <taxon>Trichomonadidae</taxon>
        <taxon>Trichomonas</taxon>
    </lineage>
</organism>
<feature type="compositionally biased region" description="Basic and acidic residues" evidence="1">
    <location>
        <begin position="517"/>
        <end position="528"/>
    </location>
</feature>